<dbReference type="SUPFAM" id="SSF58113">
    <property type="entry name" value="Apolipoprotein A-I"/>
    <property type="match status" value="1"/>
</dbReference>
<evidence type="ECO:0000256" key="5">
    <source>
        <dbReference type="ARBA" id="ARBA00022927"/>
    </source>
</evidence>
<dbReference type="PANTHER" id="PTHR13678:SF27">
    <property type="entry name" value="LD45836P"/>
    <property type="match status" value="1"/>
</dbReference>
<dbReference type="PROSITE" id="PS51314">
    <property type="entry name" value="VPS37_C"/>
    <property type="match status" value="1"/>
</dbReference>
<evidence type="ECO:0000256" key="3">
    <source>
        <dbReference type="ARBA" id="ARBA00022448"/>
    </source>
</evidence>
<dbReference type="GO" id="GO:0000813">
    <property type="term" value="C:ESCRT I complex"/>
    <property type="evidence" value="ECO:0007669"/>
    <property type="project" value="TreeGrafter"/>
</dbReference>
<dbReference type="InterPro" id="IPR037202">
    <property type="entry name" value="ESCRT_assembly_dom"/>
</dbReference>
<feature type="domain" description="VPS37 C-terminal" evidence="8">
    <location>
        <begin position="85"/>
        <end position="174"/>
    </location>
</feature>
<dbReference type="GO" id="GO:0006623">
    <property type="term" value="P:protein targeting to vacuole"/>
    <property type="evidence" value="ECO:0007669"/>
    <property type="project" value="TreeGrafter"/>
</dbReference>
<evidence type="ECO:0000313" key="10">
    <source>
        <dbReference type="Proteomes" id="UP000037069"/>
    </source>
</evidence>
<dbReference type="OMA" id="MYQEYLN"/>
<evidence type="ECO:0000256" key="2">
    <source>
        <dbReference type="ARBA" id="ARBA00007617"/>
    </source>
</evidence>
<evidence type="ECO:0000313" key="9">
    <source>
        <dbReference type="EMBL" id="KNC32801.1"/>
    </source>
</evidence>
<dbReference type="OrthoDB" id="10004364at2759"/>
<comment type="subcellular location">
    <subcellularLocation>
        <location evidence="1">Late endosome membrane</location>
        <topology evidence="1">Peripheral membrane protein</topology>
    </subcellularLocation>
</comment>
<protein>
    <recommendedName>
        <fullName evidence="8">VPS37 C-terminal domain-containing protein</fullName>
    </recommendedName>
</protein>
<dbReference type="Gene3D" id="1.10.287.660">
    <property type="entry name" value="Helix hairpin bin"/>
    <property type="match status" value="1"/>
</dbReference>
<dbReference type="GO" id="GO:0006612">
    <property type="term" value="P:protein targeting to membrane"/>
    <property type="evidence" value="ECO:0007669"/>
    <property type="project" value="TreeGrafter"/>
</dbReference>
<dbReference type="STRING" id="7375.A0A0L0CKK6"/>
<sequence length="224" mass="24979">MYQEYLNQLQHSINPLSTDELKDLLNNDEKLDEKIDAVLEILKAQKDSLFTENRSKAERNIEKEPLIIELKGKVAELNEEGKQCCEAVQEKLALIKEKSGGVSQETALALLQTAAAESEENSEAIVKKFTDNEITVEAFLEEFLPARKVMHLRKLKAEKMQELMRHQAQTGPNPAARNMPGIGPAYSNIPSSGFYPAPRPPYGSGSGVPYPMGPMMPMPPPRPY</sequence>
<gene>
    <name evidence="9" type="ORF">FF38_00244</name>
</gene>
<comment type="caution">
    <text evidence="9">The sequence shown here is derived from an EMBL/GenBank/DDBJ whole genome shotgun (WGS) entry which is preliminary data.</text>
</comment>
<keyword evidence="5 7" id="KW-0653">Protein transport</keyword>
<keyword evidence="4" id="KW-0967">Endosome</keyword>
<dbReference type="GO" id="GO:0031902">
    <property type="term" value="C:late endosome membrane"/>
    <property type="evidence" value="ECO:0007669"/>
    <property type="project" value="UniProtKB-SubCell"/>
</dbReference>
<reference evidence="9 10" key="1">
    <citation type="journal article" date="2015" name="Nat. Commun.">
        <title>Lucilia cuprina genome unlocks parasitic fly biology to underpin future interventions.</title>
        <authorList>
            <person name="Anstead C.A."/>
            <person name="Korhonen P.K."/>
            <person name="Young N.D."/>
            <person name="Hall R.S."/>
            <person name="Jex A.R."/>
            <person name="Murali S.C."/>
            <person name="Hughes D.S."/>
            <person name="Lee S.F."/>
            <person name="Perry T."/>
            <person name="Stroehlein A.J."/>
            <person name="Ansell B.R."/>
            <person name="Breugelmans B."/>
            <person name="Hofmann A."/>
            <person name="Qu J."/>
            <person name="Dugan S."/>
            <person name="Lee S.L."/>
            <person name="Chao H."/>
            <person name="Dinh H."/>
            <person name="Han Y."/>
            <person name="Doddapaneni H.V."/>
            <person name="Worley K.C."/>
            <person name="Muzny D.M."/>
            <person name="Ioannidis P."/>
            <person name="Waterhouse R.M."/>
            <person name="Zdobnov E.M."/>
            <person name="James P.J."/>
            <person name="Bagnall N.H."/>
            <person name="Kotze A.C."/>
            <person name="Gibbs R.A."/>
            <person name="Richards S."/>
            <person name="Batterham P."/>
            <person name="Gasser R.B."/>
        </authorList>
    </citation>
    <scope>NUCLEOTIDE SEQUENCE [LARGE SCALE GENOMIC DNA]</scope>
    <source>
        <strain evidence="9 10">LS</strain>
        <tissue evidence="9">Full body</tissue>
    </source>
</reference>
<dbReference type="SUPFAM" id="SSF140111">
    <property type="entry name" value="Endosomal sorting complex assembly domain"/>
    <property type="match status" value="1"/>
</dbReference>
<dbReference type="EMBL" id="JRES01000266">
    <property type="protein sequence ID" value="KNC32801.1"/>
    <property type="molecule type" value="Genomic_DNA"/>
</dbReference>
<comment type="function">
    <text evidence="6">Component of the ESCRT-I complex, a regulator of vesicular trafficking process. Required for the sorting of endocytic ubiquitinated cargos into multivesicular bodies. May be involved in cell growth and differentiation.</text>
</comment>
<keyword evidence="3 7" id="KW-0813">Transport</keyword>
<proteinExistence type="inferred from homology"/>
<evidence type="ECO:0000256" key="6">
    <source>
        <dbReference type="ARBA" id="ARBA00025010"/>
    </source>
</evidence>
<evidence type="ECO:0000256" key="4">
    <source>
        <dbReference type="ARBA" id="ARBA00022753"/>
    </source>
</evidence>
<keyword evidence="10" id="KW-1185">Reference proteome</keyword>
<comment type="similarity">
    <text evidence="2">Belongs to the VPS37 family.</text>
</comment>
<evidence type="ECO:0000256" key="1">
    <source>
        <dbReference type="ARBA" id="ARBA00004633"/>
    </source>
</evidence>
<dbReference type="GO" id="GO:0043162">
    <property type="term" value="P:ubiquitin-dependent protein catabolic process via the multivesicular body sorting pathway"/>
    <property type="evidence" value="ECO:0007669"/>
    <property type="project" value="TreeGrafter"/>
</dbReference>
<dbReference type="Proteomes" id="UP000037069">
    <property type="component" value="Unassembled WGS sequence"/>
</dbReference>
<dbReference type="Pfam" id="PF07200">
    <property type="entry name" value="Mod_r"/>
    <property type="match status" value="1"/>
</dbReference>
<dbReference type="InterPro" id="IPR029012">
    <property type="entry name" value="Helix_hairpin_bin_sf"/>
</dbReference>
<organism evidence="9 10">
    <name type="scientific">Lucilia cuprina</name>
    <name type="common">Green bottle fly</name>
    <name type="synonym">Australian sheep blowfly</name>
    <dbReference type="NCBI Taxonomy" id="7375"/>
    <lineage>
        <taxon>Eukaryota</taxon>
        <taxon>Metazoa</taxon>
        <taxon>Ecdysozoa</taxon>
        <taxon>Arthropoda</taxon>
        <taxon>Hexapoda</taxon>
        <taxon>Insecta</taxon>
        <taxon>Pterygota</taxon>
        <taxon>Neoptera</taxon>
        <taxon>Endopterygota</taxon>
        <taxon>Diptera</taxon>
        <taxon>Brachycera</taxon>
        <taxon>Muscomorpha</taxon>
        <taxon>Oestroidea</taxon>
        <taxon>Calliphoridae</taxon>
        <taxon>Luciliinae</taxon>
        <taxon>Lucilia</taxon>
    </lineage>
</organism>
<name>A0A0L0CKK6_LUCCU</name>
<dbReference type="InterPro" id="IPR009851">
    <property type="entry name" value="Mod_r"/>
</dbReference>
<accession>A0A0L0CKK6</accession>
<evidence type="ECO:0000259" key="8">
    <source>
        <dbReference type="PROSITE" id="PS51314"/>
    </source>
</evidence>
<dbReference type="PANTHER" id="PTHR13678">
    <property type="entry name" value="VACUOLAR PROTEIN SORTING-ASSOCIATED PROTEIN 37"/>
    <property type="match status" value="1"/>
</dbReference>
<evidence type="ECO:0000256" key="7">
    <source>
        <dbReference type="PROSITE-ProRule" id="PRU00646"/>
    </source>
</evidence>
<dbReference type="AlphaFoldDB" id="A0A0L0CKK6"/>